<gene>
    <name evidence="1" type="ORF">MNBD_NITROSPIRAE03-2104</name>
</gene>
<protein>
    <submittedName>
        <fullName evidence="1">Uncharacterized protein</fullName>
    </submittedName>
</protein>
<accession>A0A3B1DE85</accession>
<feature type="non-terminal residue" evidence="1">
    <location>
        <position position="194"/>
    </location>
</feature>
<evidence type="ECO:0000313" key="1">
    <source>
        <dbReference type="EMBL" id="VAX34288.1"/>
    </source>
</evidence>
<reference evidence="1" key="1">
    <citation type="submission" date="2018-06" db="EMBL/GenBank/DDBJ databases">
        <authorList>
            <person name="Zhirakovskaya E."/>
        </authorList>
    </citation>
    <scope>NUCLEOTIDE SEQUENCE</scope>
</reference>
<proteinExistence type="predicted"/>
<name>A0A3B1DE85_9ZZZZ</name>
<organism evidence="1">
    <name type="scientific">hydrothermal vent metagenome</name>
    <dbReference type="NCBI Taxonomy" id="652676"/>
    <lineage>
        <taxon>unclassified sequences</taxon>
        <taxon>metagenomes</taxon>
        <taxon>ecological metagenomes</taxon>
    </lineage>
</organism>
<sequence length="194" mass="21697">MAEKKLIGLDLSVASEEVIRILLDDPADTAIFSELMDANTQRPGILRLLYEHPQTPVEIAAEAASLLSLPAKITTGAIDLVTEEKEEVRLQKKESILQKVQRLSVGQRIQLALKGGKDIRNVLIRDPNREVVIKVLENPKITENEVEMIARNPSSPDDALRYIFKKKDWIRKYNIVLSLASNPKTPIGVSMPLI</sequence>
<dbReference type="AlphaFoldDB" id="A0A3B1DE85"/>
<dbReference type="EMBL" id="UOGI01000286">
    <property type="protein sequence ID" value="VAX34288.1"/>
    <property type="molecule type" value="Genomic_DNA"/>
</dbReference>